<protein>
    <submittedName>
        <fullName evidence="1">Uncharacterized protein</fullName>
    </submittedName>
</protein>
<proteinExistence type="predicted"/>
<dbReference type="AlphaFoldDB" id="A0A0A9Q4S3"/>
<sequence length="36" mass="4114">MNVRISGIHCTAHIMTQNFFKNCHSVLTNLDLLVEL</sequence>
<name>A0A0A9Q4S3_ARUDO</name>
<organism evidence="1">
    <name type="scientific">Arundo donax</name>
    <name type="common">Giant reed</name>
    <name type="synonym">Donax arundinaceus</name>
    <dbReference type="NCBI Taxonomy" id="35708"/>
    <lineage>
        <taxon>Eukaryota</taxon>
        <taxon>Viridiplantae</taxon>
        <taxon>Streptophyta</taxon>
        <taxon>Embryophyta</taxon>
        <taxon>Tracheophyta</taxon>
        <taxon>Spermatophyta</taxon>
        <taxon>Magnoliopsida</taxon>
        <taxon>Liliopsida</taxon>
        <taxon>Poales</taxon>
        <taxon>Poaceae</taxon>
        <taxon>PACMAD clade</taxon>
        <taxon>Arundinoideae</taxon>
        <taxon>Arundineae</taxon>
        <taxon>Arundo</taxon>
    </lineage>
</organism>
<dbReference type="EMBL" id="GBRH01248652">
    <property type="protein sequence ID" value="JAD49243.1"/>
    <property type="molecule type" value="Transcribed_RNA"/>
</dbReference>
<reference evidence="1" key="2">
    <citation type="journal article" date="2015" name="Data Brief">
        <title>Shoot transcriptome of the giant reed, Arundo donax.</title>
        <authorList>
            <person name="Barrero R.A."/>
            <person name="Guerrero F.D."/>
            <person name="Moolhuijzen P."/>
            <person name="Goolsby J.A."/>
            <person name="Tidwell J."/>
            <person name="Bellgard S.E."/>
            <person name="Bellgard M.I."/>
        </authorList>
    </citation>
    <scope>NUCLEOTIDE SEQUENCE</scope>
    <source>
        <tissue evidence="1">Shoot tissue taken approximately 20 cm above the soil surface</tissue>
    </source>
</reference>
<accession>A0A0A9Q4S3</accession>
<reference evidence="1" key="1">
    <citation type="submission" date="2014-09" db="EMBL/GenBank/DDBJ databases">
        <authorList>
            <person name="Magalhaes I.L.F."/>
            <person name="Oliveira U."/>
            <person name="Santos F.R."/>
            <person name="Vidigal T.H.D.A."/>
            <person name="Brescovit A.D."/>
            <person name="Santos A.J."/>
        </authorList>
    </citation>
    <scope>NUCLEOTIDE SEQUENCE</scope>
    <source>
        <tissue evidence="1">Shoot tissue taken approximately 20 cm above the soil surface</tissue>
    </source>
</reference>
<evidence type="ECO:0000313" key="1">
    <source>
        <dbReference type="EMBL" id="JAD49243.1"/>
    </source>
</evidence>